<feature type="transmembrane region" description="Helical" evidence="1">
    <location>
        <begin position="150"/>
        <end position="169"/>
    </location>
</feature>
<sequence length="177" mass="20063">MSRKKPIQEQIFDIKQLSESQLKVEEKLNELIELLGNTELDSENIKQIRQKFNEAADKAGTASSLAAFQELDADSLSRDQMLDNLSILLANNTIDSKQSKLHLRNITIRKVLLFLIGLVMVVLGMGMIIMPAPPYFEMFTIFYFTTDDGVTLMDLIALLVVLCGVYLMVTTFKRNKK</sequence>
<protein>
    <submittedName>
        <fullName evidence="2">Uncharacterized protein</fullName>
    </submittedName>
</protein>
<dbReference type="Proteomes" id="UP000290545">
    <property type="component" value="Unassembled WGS sequence"/>
</dbReference>
<evidence type="ECO:0000256" key="1">
    <source>
        <dbReference type="SAM" id="Phobius"/>
    </source>
</evidence>
<comment type="caution">
    <text evidence="2">The sequence shown here is derived from an EMBL/GenBank/DDBJ whole genome shotgun (WGS) entry which is preliminary data.</text>
</comment>
<evidence type="ECO:0000313" key="3">
    <source>
        <dbReference type="Proteomes" id="UP000290545"/>
    </source>
</evidence>
<keyword evidence="3" id="KW-1185">Reference proteome</keyword>
<gene>
    <name evidence="2" type="ORF">ESB13_18600</name>
</gene>
<keyword evidence="1" id="KW-0472">Membrane</keyword>
<dbReference type="OrthoDB" id="663655at2"/>
<accession>A0A4Q1D3P9</accession>
<reference evidence="2 3" key="1">
    <citation type="submission" date="2019-01" db="EMBL/GenBank/DDBJ databases">
        <title>Filimonas sp. strain TTM-71.</title>
        <authorList>
            <person name="Chen W.-M."/>
        </authorList>
    </citation>
    <scope>NUCLEOTIDE SEQUENCE [LARGE SCALE GENOMIC DNA]</scope>
    <source>
        <strain evidence="2 3">TTM-71</strain>
    </source>
</reference>
<evidence type="ECO:0000313" key="2">
    <source>
        <dbReference type="EMBL" id="RXK81803.1"/>
    </source>
</evidence>
<dbReference type="AlphaFoldDB" id="A0A4Q1D3P9"/>
<dbReference type="RefSeq" id="WP_129005200.1">
    <property type="nucleotide sequence ID" value="NZ_SDHZ01000003.1"/>
</dbReference>
<dbReference type="EMBL" id="SDHZ01000003">
    <property type="protein sequence ID" value="RXK81803.1"/>
    <property type="molecule type" value="Genomic_DNA"/>
</dbReference>
<name>A0A4Q1D3P9_9BACT</name>
<keyword evidence="1" id="KW-0812">Transmembrane</keyword>
<keyword evidence="1" id="KW-1133">Transmembrane helix</keyword>
<feature type="transmembrane region" description="Helical" evidence="1">
    <location>
        <begin position="111"/>
        <end position="130"/>
    </location>
</feature>
<proteinExistence type="predicted"/>
<organism evidence="2 3">
    <name type="scientific">Filimonas effusa</name>
    <dbReference type="NCBI Taxonomy" id="2508721"/>
    <lineage>
        <taxon>Bacteria</taxon>
        <taxon>Pseudomonadati</taxon>
        <taxon>Bacteroidota</taxon>
        <taxon>Chitinophagia</taxon>
        <taxon>Chitinophagales</taxon>
        <taxon>Chitinophagaceae</taxon>
        <taxon>Filimonas</taxon>
    </lineage>
</organism>